<evidence type="ECO:0000256" key="9">
    <source>
        <dbReference type="RuleBase" id="RU004320"/>
    </source>
</evidence>
<feature type="active site" description="Proton acceptor" evidence="7">
    <location>
        <position position="19"/>
    </location>
</feature>
<dbReference type="HAMAP" id="MF_00083">
    <property type="entry name" value="Pept_tRNA_hydro_bact"/>
    <property type="match status" value="1"/>
</dbReference>
<comment type="function">
    <text evidence="7">Hydrolyzes ribosome-free peptidyl-tRNAs (with 1 or more amino acids incorporated), which drop off the ribosome during protein synthesis, or as a result of ribosome stalling.</text>
</comment>
<evidence type="ECO:0000313" key="10">
    <source>
        <dbReference type="EMBL" id="SHE49376.1"/>
    </source>
</evidence>
<dbReference type="InterPro" id="IPR018171">
    <property type="entry name" value="Pept_tRNA_hydro_CS"/>
</dbReference>
<dbReference type="RefSeq" id="WP_072863199.1">
    <property type="nucleotide sequence ID" value="NZ_FQUI01000005.1"/>
</dbReference>
<evidence type="ECO:0000256" key="7">
    <source>
        <dbReference type="HAMAP-Rule" id="MF_00083"/>
    </source>
</evidence>
<dbReference type="PROSITE" id="PS01196">
    <property type="entry name" value="PEPT_TRNA_HYDROL_2"/>
    <property type="match status" value="1"/>
</dbReference>
<dbReference type="GO" id="GO:0004045">
    <property type="term" value="F:peptidyl-tRNA hydrolase activity"/>
    <property type="evidence" value="ECO:0007669"/>
    <property type="project" value="UniProtKB-UniRule"/>
</dbReference>
<dbReference type="GO" id="GO:0005737">
    <property type="term" value="C:cytoplasm"/>
    <property type="evidence" value="ECO:0007669"/>
    <property type="project" value="UniProtKB-SubCell"/>
</dbReference>
<evidence type="ECO:0000313" key="11">
    <source>
        <dbReference type="Proteomes" id="UP000184334"/>
    </source>
</evidence>
<dbReference type="GO" id="GO:0006515">
    <property type="term" value="P:protein quality control for misfolded or incompletely synthesized proteins"/>
    <property type="evidence" value="ECO:0007669"/>
    <property type="project" value="UniProtKB-UniRule"/>
</dbReference>
<dbReference type="EC" id="3.1.1.29" evidence="1 7"/>
<dbReference type="PROSITE" id="PS01195">
    <property type="entry name" value="PEPT_TRNA_HYDROL_1"/>
    <property type="match status" value="1"/>
</dbReference>
<protein>
    <recommendedName>
        <fullName evidence="6 7">Peptidyl-tRNA hydrolase</fullName>
        <shortName evidence="7">Pth</shortName>
        <ecNumber evidence="1 7">3.1.1.29</ecNumber>
    </recommendedName>
</protein>
<dbReference type="InterPro" id="IPR001328">
    <property type="entry name" value="Pept_tRNA_hydro"/>
</dbReference>
<evidence type="ECO:0000256" key="8">
    <source>
        <dbReference type="RuleBase" id="RU000673"/>
    </source>
</evidence>
<organism evidence="10 11">
    <name type="scientific">Marinitoga hydrogenitolerans (strain DSM 16785 / JCM 12826 / AT1271)</name>
    <dbReference type="NCBI Taxonomy" id="1122195"/>
    <lineage>
        <taxon>Bacteria</taxon>
        <taxon>Thermotogati</taxon>
        <taxon>Thermotogota</taxon>
        <taxon>Thermotogae</taxon>
        <taxon>Petrotogales</taxon>
        <taxon>Petrotogaceae</taxon>
        <taxon>Marinitoga</taxon>
    </lineage>
</organism>
<dbReference type="FunFam" id="3.40.50.1470:FF:000001">
    <property type="entry name" value="Peptidyl-tRNA hydrolase"/>
    <property type="match status" value="1"/>
</dbReference>
<sequence length="191" mass="21903">MKIIIGLGNPGPRYVFTKHNVGFLVIDRYYELNKDNFRKFEKRTFEGYYNNDIMLIKPLTYMNLSGKVLFELKNKFDSPKDLIVIYDDITLDLGKIRIRPNGSAGGHNGLKSIISVLQNIDFPRIRVGIGPKPEHIDLADYVLSEFSNEEYYKINKVIDKIIPAINLIIEGKITDAMNKFNNKDLTGDESL</sequence>
<keyword evidence="4 7" id="KW-0694">RNA-binding</keyword>
<feature type="binding site" evidence="7">
    <location>
        <position position="108"/>
    </location>
    <ligand>
        <name>tRNA</name>
        <dbReference type="ChEBI" id="CHEBI:17843"/>
    </ligand>
</feature>
<dbReference type="Proteomes" id="UP000184334">
    <property type="component" value="Unassembled WGS sequence"/>
</dbReference>
<reference evidence="10" key="1">
    <citation type="submission" date="2016-11" db="EMBL/GenBank/DDBJ databases">
        <authorList>
            <person name="Varghese N."/>
            <person name="Submissions S."/>
        </authorList>
    </citation>
    <scope>NUCLEOTIDE SEQUENCE [LARGE SCALE GENOMIC DNA]</scope>
    <source>
        <strain evidence="10">DSM 16785</strain>
    </source>
</reference>
<evidence type="ECO:0000256" key="2">
    <source>
        <dbReference type="ARBA" id="ARBA00022555"/>
    </source>
</evidence>
<dbReference type="NCBIfam" id="TIGR00447">
    <property type="entry name" value="pth"/>
    <property type="match status" value="1"/>
</dbReference>
<proteinExistence type="inferred from homology"/>
<evidence type="ECO:0000256" key="1">
    <source>
        <dbReference type="ARBA" id="ARBA00013260"/>
    </source>
</evidence>
<comment type="function">
    <text evidence="7">Catalyzes the release of premature peptidyl moieties from peptidyl-tRNA molecules trapped in stalled 50S ribosomal subunits, and thus maintains levels of free tRNAs and 50S ribosomes.</text>
</comment>
<dbReference type="OrthoDB" id="9800507at2"/>
<feature type="site" description="Discriminates between blocked and unblocked aminoacyl-tRNA" evidence="7">
    <location>
        <position position="9"/>
    </location>
</feature>
<feature type="site" description="Stabilizes the basic form of H active site to accept a proton" evidence="7">
    <location>
        <position position="87"/>
    </location>
</feature>
<dbReference type="PANTHER" id="PTHR17224:SF1">
    <property type="entry name" value="PEPTIDYL-TRNA HYDROLASE"/>
    <property type="match status" value="1"/>
</dbReference>
<evidence type="ECO:0000256" key="4">
    <source>
        <dbReference type="ARBA" id="ARBA00022884"/>
    </source>
</evidence>
<dbReference type="SUPFAM" id="SSF53178">
    <property type="entry name" value="Peptidyl-tRNA hydrolase-like"/>
    <property type="match status" value="1"/>
</dbReference>
<dbReference type="Gene3D" id="3.40.50.1470">
    <property type="entry name" value="Peptidyl-tRNA hydrolase"/>
    <property type="match status" value="1"/>
</dbReference>
<evidence type="ECO:0000256" key="6">
    <source>
        <dbReference type="ARBA" id="ARBA00050038"/>
    </source>
</evidence>
<comment type="catalytic activity">
    <reaction evidence="7 8">
        <text>an N-acyl-L-alpha-aminoacyl-tRNA + H2O = an N-acyl-L-amino acid + a tRNA + H(+)</text>
        <dbReference type="Rhea" id="RHEA:54448"/>
        <dbReference type="Rhea" id="RHEA-COMP:10123"/>
        <dbReference type="Rhea" id="RHEA-COMP:13883"/>
        <dbReference type="ChEBI" id="CHEBI:15377"/>
        <dbReference type="ChEBI" id="CHEBI:15378"/>
        <dbReference type="ChEBI" id="CHEBI:59874"/>
        <dbReference type="ChEBI" id="CHEBI:78442"/>
        <dbReference type="ChEBI" id="CHEBI:138191"/>
        <dbReference type="EC" id="3.1.1.29"/>
    </reaction>
</comment>
<keyword evidence="2 7" id="KW-0820">tRNA-binding</keyword>
<name>A0A1M4TYB5_MARH1</name>
<comment type="similarity">
    <text evidence="5 7 9">Belongs to the PTH family.</text>
</comment>
<dbReference type="AlphaFoldDB" id="A0A1M4TYB5"/>
<keyword evidence="3 7" id="KW-0378">Hydrolase</keyword>
<dbReference type="PANTHER" id="PTHR17224">
    <property type="entry name" value="PEPTIDYL-TRNA HYDROLASE"/>
    <property type="match status" value="1"/>
</dbReference>
<dbReference type="GO" id="GO:0000049">
    <property type="term" value="F:tRNA binding"/>
    <property type="evidence" value="ECO:0007669"/>
    <property type="project" value="UniProtKB-UniRule"/>
</dbReference>
<dbReference type="InterPro" id="IPR036416">
    <property type="entry name" value="Pept_tRNA_hydro_sf"/>
</dbReference>
<feature type="binding site" evidence="7">
    <location>
        <position position="61"/>
    </location>
    <ligand>
        <name>tRNA</name>
        <dbReference type="ChEBI" id="CHEBI:17843"/>
    </ligand>
</feature>
<comment type="caution">
    <text evidence="10">The sequence shown here is derived from an EMBL/GenBank/DDBJ whole genome shotgun (WGS) entry which is preliminary data.</text>
</comment>
<dbReference type="EMBL" id="FQUI01000005">
    <property type="protein sequence ID" value="SHE49376.1"/>
    <property type="molecule type" value="Genomic_DNA"/>
</dbReference>
<keyword evidence="7" id="KW-0963">Cytoplasm</keyword>
<evidence type="ECO:0000256" key="3">
    <source>
        <dbReference type="ARBA" id="ARBA00022801"/>
    </source>
</evidence>
<dbReference type="GO" id="GO:0072344">
    <property type="term" value="P:rescue of stalled ribosome"/>
    <property type="evidence" value="ECO:0007669"/>
    <property type="project" value="UniProtKB-UniRule"/>
</dbReference>
<keyword evidence="11" id="KW-1185">Reference proteome</keyword>
<gene>
    <name evidence="7" type="primary">pth</name>
    <name evidence="10" type="ORF">SAMN02745164_00549</name>
</gene>
<comment type="subunit">
    <text evidence="7">Monomer.</text>
</comment>
<dbReference type="CDD" id="cd00462">
    <property type="entry name" value="PTH"/>
    <property type="match status" value="1"/>
</dbReference>
<dbReference type="STRING" id="1122195.SAMN02745164_00549"/>
<feature type="binding site" evidence="7">
    <location>
        <position position="14"/>
    </location>
    <ligand>
        <name>tRNA</name>
        <dbReference type="ChEBI" id="CHEBI:17843"/>
    </ligand>
</feature>
<evidence type="ECO:0000256" key="5">
    <source>
        <dbReference type="ARBA" id="ARBA00038063"/>
    </source>
</evidence>
<feature type="binding site" evidence="7">
    <location>
        <position position="63"/>
    </location>
    <ligand>
        <name>tRNA</name>
        <dbReference type="ChEBI" id="CHEBI:17843"/>
    </ligand>
</feature>
<comment type="subcellular location">
    <subcellularLocation>
        <location evidence="7">Cytoplasm</location>
    </subcellularLocation>
</comment>
<dbReference type="Pfam" id="PF01195">
    <property type="entry name" value="Pept_tRNA_hydro"/>
    <property type="match status" value="1"/>
</dbReference>
<accession>A0A1M4TYB5</accession>